<evidence type="ECO:0000256" key="3">
    <source>
        <dbReference type="ARBA" id="ARBA00023242"/>
    </source>
</evidence>
<dbReference type="CDD" id="cd14726">
    <property type="entry name" value="TraB_PrgY-like"/>
    <property type="match status" value="1"/>
</dbReference>
<dbReference type="OrthoDB" id="1749910at2759"/>
<dbReference type="EMBL" id="JAAMPC010000005">
    <property type="protein sequence ID" value="KAG2312174.1"/>
    <property type="molecule type" value="Genomic_DNA"/>
</dbReference>
<evidence type="ECO:0008006" key="8">
    <source>
        <dbReference type="Google" id="ProtNLM"/>
    </source>
</evidence>
<dbReference type="Gene3D" id="2.30.18.10">
    <property type="entry name" value="Transcription factor IIA (TFIIA), beta-barrel domain"/>
    <property type="match status" value="1"/>
</dbReference>
<name>A0A8X8ASY4_BRACI</name>
<sequence>MSTEPEVHSGEDFVHIEEHSRPPTGVISLSDSIVNVEKEDAVEDEEEYKDSDSVVSGGDAGDGGEGSSEATKAELPAELAKSVVILTCESTGESGSCDVYLIGTAHVSKESCREVQAVINILKPEAVFVELCSSRLSILKPQALKIPTMSDMIESWKQKQNTFGTLFMDGFLQRHVSLNQDVFLVEALTFRTKNSHHVLPGAEFRVAYEEALKYGRKVILGDRPVQVKKRKNKWEWKLKAGVMQINEKNILFSKVDRCSGDDETRSETTSSSEKRCLDRYEEEILHSLQWKMAEEQQNSSSSSGLSSNDSSRPATSKASSRDKFCCLSREDVIRFLIGVLGALAPLPLTSILLLESSMLTTTSLKPLFQQLKPPKSHHVILVHRRIGTNRKRKTVQNNMRNLSFKTLEM</sequence>
<accession>A0A8X8ASY4</accession>
<feature type="transmembrane region" description="Helical" evidence="5">
    <location>
        <begin position="332"/>
        <end position="354"/>
    </location>
</feature>
<evidence type="ECO:0000313" key="7">
    <source>
        <dbReference type="Proteomes" id="UP000886595"/>
    </source>
</evidence>
<comment type="subcellular location">
    <subcellularLocation>
        <location evidence="1">Nucleus</location>
    </subcellularLocation>
</comment>
<evidence type="ECO:0000313" key="6">
    <source>
        <dbReference type="EMBL" id="KAG2312174.1"/>
    </source>
</evidence>
<dbReference type="SUPFAM" id="SSF50784">
    <property type="entry name" value="Transcription factor IIA (TFIIA), beta-barrel domain"/>
    <property type="match status" value="1"/>
</dbReference>
<feature type="region of interest" description="Disordered" evidence="4">
    <location>
        <begin position="296"/>
        <end position="317"/>
    </location>
</feature>
<dbReference type="PANTHER" id="PTHR21530">
    <property type="entry name" value="PHEROMONE SHUTDOWN PROTEIN"/>
    <property type="match status" value="1"/>
</dbReference>
<keyword evidence="2" id="KW-0804">Transcription</keyword>
<dbReference type="GO" id="GO:0005741">
    <property type="term" value="C:mitochondrial outer membrane"/>
    <property type="evidence" value="ECO:0007669"/>
    <property type="project" value="TreeGrafter"/>
</dbReference>
<dbReference type="GO" id="GO:0005672">
    <property type="term" value="C:transcription factor TFIIA complex"/>
    <property type="evidence" value="ECO:0007669"/>
    <property type="project" value="InterPro"/>
</dbReference>
<dbReference type="Proteomes" id="UP000886595">
    <property type="component" value="Unassembled WGS sequence"/>
</dbReference>
<reference evidence="6 7" key="1">
    <citation type="submission" date="2020-02" db="EMBL/GenBank/DDBJ databases">
        <authorList>
            <person name="Ma Q."/>
            <person name="Huang Y."/>
            <person name="Song X."/>
            <person name="Pei D."/>
        </authorList>
    </citation>
    <scope>NUCLEOTIDE SEQUENCE [LARGE SCALE GENOMIC DNA]</scope>
    <source>
        <strain evidence="6">Sxm20200214</strain>
        <tissue evidence="6">Leaf</tissue>
    </source>
</reference>
<feature type="compositionally biased region" description="Low complexity" evidence="4">
    <location>
        <begin position="299"/>
        <end position="311"/>
    </location>
</feature>
<dbReference type="InterPro" id="IPR046345">
    <property type="entry name" value="TraB_PrgY-like"/>
</dbReference>
<proteinExistence type="predicted"/>
<dbReference type="PANTHER" id="PTHR21530:SF7">
    <property type="entry name" value="TRAB DOMAIN-CONTAINING PROTEIN"/>
    <property type="match status" value="1"/>
</dbReference>
<evidence type="ECO:0000256" key="5">
    <source>
        <dbReference type="SAM" id="Phobius"/>
    </source>
</evidence>
<keyword evidence="3" id="KW-0539">Nucleus</keyword>
<comment type="caution">
    <text evidence="6">The sequence shown here is derived from an EMBL/GenBank/DDBJ whole genome shotgun (WGS) entry which is preliminary data.</text>
</comment>
<feature type="region of interest" description="Disordered" evidence="4">
    <location>
        <begin position="1"/>
        <end position="73"/>
    </location>
</feature>
<dbReference type="InterPro" id="IPR009088">
    <property type="entry name" value="TFIIA_b-brl"/>
</dbReference>
<evidence type="ECO:0000256" key="1">
    <source>
        <dbReference type="ARBA" id="ARBA00004123"/>
    </source>
</evidence>
<evidence type="ECO:0000256" key="2">
    <source>
        <dbReference type="ARBA" id="ARBA00023163"/>
    </source>
</evidence>
<evidence type="ECO:0000256" key="4">
    <source>
        <dbReference type="SAM" id="MobiDB-lite"/>
    </source>
</evidence>
<feature type="compositionally biased region" description="Acidic residues" evidence="4">
    <location>
        <begin position="40"/>
        <end position="49"/>
    </location>
</feature>
<dbReference type="GO" id="GO:0006367">
    <property type="term" value="P:transcription initiation at RNA polymerase II promoter"/>
    <property type="evidence" value="ECO:0007669"/>
    <property type="project" value="InterPro"/>
</dbReference>
<keyword evidence="7" id="KW-1185">Reference proteome</keyword>
<protein>
    <recommendedName>
        <fullName evidence="8">TraB family protein</fullName>
    </recommendedName>
</protein>
<feature type="compositionally biased region" description="Basic and acidic residues" evidence="4">
    <location>
        <begin position="1"/>
        <end position="21"/>
    </location>
</feature>
<gene>
    <name evidence="6" type="ORF">Bca52824_023731</name>
</gene>
<keyword evidence="5" id="KW-0812">Transmembrane</keyword>
<dbReference type="AlphaFoldDB" id="A0A8X8ASY4"/>
<keyword evidence="5" id="KW-0472">Membrane</keyword>
<organism evidence="6 7">
    <name type="scientific">Brassica carinata</name>
    <name type="common">Ethiopian mustard</name>
    <name type="synonym">Abyssinian cabbage</name>
    <dbReference type="NCBI Taxonomy" id="52824"/>
    <lineage>
        <taxon>Eukaryota</taxon>
        <taxon>Viridiplantae</taxon>
        <taxon>Streptophyta</taxon>
        <taxon>Embryophyta</taxon>
        <taxon>Tracheophyta</taxon>
        <taxon>Spermatophyta</taxon>
        <taxon>Magnoliopsida</taxon>
        <taxon>eudicotyledons</taxon>
        <taxon>Gunneridae</taxon>
        <taxon>Pentapetalae</taxon>
        <taxon>rosids</taxon>
        <taxon>malvids</taxon>
        <taxon>Brassicales</taxon>
        <taxon>Brassicaceae</taxon>
        <taxon>Brassiceae</taxon>
        <taxon>Brassica</taxon>
    </lineage>
</organism>
<keyword evidence="5" id="KW-1133">Transmembrane helix</keyword>